<evidence type="ECO:0000256" key="3">
    <source>
        <dbReference type="PROSITE-ProRule" id="PRU01091"/>
    </source>
</evidence>
<evidence type="ECO:0000313" key="6">
    <source>
        <dbReference type="EMBL" id="GAA0203167.1"/>
    </source>
</evidence>
<dbReference type="InterPro" id="IPR011659">
    <property type="entry name" value="WD40"/>
</dbReference>
<gene>
    <name evidence="6" type="ORF">GCM10009123_08050</name>
</gene>
<dbReference type="EMBL" id="BAAAFM010000003">
    <property type="protein sequence ID" value="GAA0203167.1"/>
    <property type="molecule type" value="Genomic_DNA"/>
</dbReference>
<keyword evidence="7" id="KW-1185">Reference proteome</keyword>
<organism evidence="6 7">
    <name type="scientific">Kangiella japonica</name>
    <dbReference type="NCBI Taxonomy" id="647384"/>
    <lineage>
        <taxon>Bacteria</taxon>
        <taxon>Pseudomonadati</taxon>
        <taxon>Pseudomonadota</taxon>
        <taxon>Gammaproteobacteria</taxon>
        <taxon>Kangiellales</taxon>
        <taxon>Kangiellaceae</taxon>
        <taxon>Kangiella</taxon>
    </lineage>
</organism>
<protein>
    <recommendedName>
        <fullName evidence="5">OmpR/PhoB-type domain-containing protein</fullName>
    </recommendedName>
</protein>
<dbReference type="InterPro" id="IPR036388">
    <property type="entry name" value="WH-like_DNA-bd_sf"/>
</dbReference>
<dbReference type="InterPro" id="IPR011042">
    <property type="entry name" value="6-blade_b-propeller_TolB-like"/>
</dbReference>
<reference evidence="6 7" key="1">
    <citation type="journal article" date="2019" name="Int. J. Syst. Evol. Microbiol.">
        <title>The Global Catalogue of Microorganisms (GCM) 10K type strain sequencing project: providing services to taxonomists for standard genome sequencing and annotation.</title>
        <authorList>
            <consortium name="The Broad Institute Genomics Platform"/>
            <consortium name="The Broad Institute Genome Sequencing Center for Infectious Disease"/>
            <person name="Wu L."/>
            <person name="Ma J."/>
        </authorList>
    </citation>
    <scope>NUCLEOTIDE SEQUENCE [LARGE SCALE GENOMIC DNA]</scope>
    <source>
        <strain evidence="6 7">JCM 16211</strain>
    </source>
</reference>
<proteinExistence type="inferred from homology"/>
<dbReference type="SUPFAM" id="SSF46894">
    <property type="entry name" value="C-terminal effector domain of the bipartite response regulators"/>
    <property type="match status" value="1"/>
</dbReference>
<evidence type="ECO:0000256" key="4">
    <source>
        <dbReference type="SAM" id="Phobius"/>
    </source>
</evidence>
<comment type="caution">
    <text evidence="6">The sequence shown here is derived from an EMBL/GenBank/DDBJ whole genome shotgun (WGS) entry which is preliminary data.</text>
</comment>
<evidence type="ECO:0000256" key="1">
    <source>
        <dbReference type="ARBA" id="ARBA00009820"/>
    </source>
</evidence>
<dbReference type="InterPro" id="IPR001867">
    <property type="entry name" value="OmpR/PhoB-type_DNA-bd"/>
</dbReference>
<evidence type="ECO:0000259" key="5">
    <source>
        <dbReference type="PROSITE" id="PS51755"/>
    </source>
</evidence>
<dbReference type="PANTHER" id="PTHR36842:SF1">
    <property type="entry name" value="PROTEIN TOLB"/>
    <property type="match status" value="1"/>
</dbReference>
<keyword evidence="4" id="KW-1133">Transmembrane helix</keyword>
<dbReference type="SMART" id="SM00862">
    <property type="entry name" value="Trans_reg_C"/>
    <property type="match status" value="1"/>
</dbReference>
<dbReference type="PANTHER" id="PTHR36842">
    <property type="entry name" value="PROTEIN TOLB HOMOLOG"/>
    <property type="match status" value="1"/>
</dbReference>
<dbReference type="InterPro" id="IPR016032">
    <property type="entry name" value="Sig_transdc_resp-reg_C-effctor"/>
</dbReference>
<dbReference type="PROSITE" id="PS51755">
    <property type="entry name" value="OMPR_PHOB"/>
    <property type="match status" value="1"/>
</dbReference>
<feature type="DNA-binding region" description="OmpR/PhoB-type" evidence="3">
    <location>
        <begin position="2"/>
        <end position="99"/>
    </location>
</feature>
<name>A0ABN0SW45_9GAMM</name>
<feature type="transmembrane region" description="Helical" evidence="4">
    <location>
        <begin position="158"/>
        <end position="178"/>
    </location>
</feature>
<accession>A0ABN0SW45</accession>
<dbReference type="Pfam" id="PF00486">
    <property type="entry name" value="Trans_reg_C"/>
    <property type="match status" value="1"/>
</dbReference>
<dbReference type="Gene3D" id="1.10.10.10">
    <property type="entry name" value="Winged helix-like DNA-binding domain superfamily/Winged helix DNA-binding domain"/>
    <property type="match status" value="1"/>
</dbReference>
<evidence type="ECO:0000256" key="2">
    <source>
        <dbReference type="ARBA" id="ARBA00023125"/>
    </source>
</evidence>
<dbReference type="Gene3D" id="2.120.10.30">
    <property type="entry name" value="TolB, C-terminal domain"/>
    <property type="match status" value="3"/>
</dbReference>
<dbReference type="Pfam" id="PF07676">
    <property type="entry name" value="PD40"/>
    <property type="match status" value="2"/>
</dbReference>
<dbReference type="SUPFAM" id="SSF82171">
    <property type="entry name" value="DPP6 N-terminal domain-like"/>
    <property type="match status" value="2"/>
</dbReference>
<keyword evidence="2 3" id="KW-0238">DNA-binding</keyword>
<sequence length="723" mass="82401">MRKVYKVGNWVVFPDNNKLQLDDDEHYIEPLAMDVLTYFCQNPDKVVSRDELIEAIWNGRIVGDHAVYRIINKLRQTLAVDSSVEYIKTIRKKGYQLVTSVSAIDLHGQPQTTSENDTTNIDKLSAGETDAPYHAPLKAAGSKQFVRNRFSRFFIKELLITALLIALAYSVGKLYFYYSIDTFNKSVPLVTMEGQIKDPAFSPDGKYIAFSYKENSKDDWNLYIESLVDGRVRQLTNFPTDELSPAWSSDGLQLGYIRYDNQSCVIEAVSAPQNVTADKAQGEYITDCVGVLQQNDLEWGKGGKFLYFSQAENKVSPIQIFKLTIQTGKVKQLTNYSQGETRGALGFKVSPDNSKLAILKDKNWRDSSIEILDLTTHDTKNVRNLVGWNRFFDWSSDSESVIYSRNSKEVDAYHLNLGIEKNILKSVDDINFPIHSPLETELAVVSARKVVEIVSEPLGGESTVEDEPYTVVSSSSIDNYAEYANTSNKIAFISRRSGEAQVWVKDIDGSEKQLTNFTNNFEIQRIRWSPNDEQLLFIHNNMLKMLSLNSSAPRVLYKAESGEVIEGESWASKEAVLFSSNRDGDWQVYKLELGEYESIPKALTIHGGYSAIPSPDGEGIIYLKYHSNGLWYKPYSSDEERMIIENIDIFSFNSVYLRQGSLYYLSDKFPKMEIYRYDFDNKKPTFVQQYFGSPWLLSISHDARRVLYQRNNQAHSSLILLRP</sequence>
<dbReference type="CDD" id="cd00383">
    <property type="entry name" value="trans_reg_C"/>
    <property type="match status" value="1"/>
</dbReference>
<keyword evidence="4" id="KW-0472">Membrane</keyword>
<evidence type="ECO:0000313" key="7">
    <source>
        <dbReference type="Proteomes" id="UP001501221"/>
    </source>
</evidence>
<dbReference type="Proteomes" id="UP001501221">
    <property type="component" value="Unassembled WGS sequence"/>
</dbReference>
<comment type="similarity">
    <text evidence="1">Belongs to the TolB family.</text>
</comment>
<feature type="domain" description="OmpR/PhoB-type" evidence="5">
    <location>
        <begin position="2"/>
        <end position="99"/>
    </location>
</feature>
<keyword evidence="4" id="KW-0812">Transmembrane</keyword>